<evidence type="ECO:0000256" key="2">
    <source>
        <dbReference type="ARBA" id="ARBA00008017"/>
    </source>
</evidence>
<feature type="transmembrane region" description="Helical" evidence="7">
    <location>
        <begin position="20"/>
        <end position="43"/>
    </location>
</feature>
<accession>A0A923T8Q3</accession>
<feature type="transmembrane region" description="Helical" evidence="7">
    <location>
        <begin position="100"/>
        <end position="124"/>
    </location>
</feature>
<dbReference type="SUPFAM" id="SSF50182">
    <property type="entry name" value="Sm-like ribonucleoproteins"/>
    <property type="match status" value="1"/>
</dbReference>
<dbReference type="Gene3D" id="1.10.287.1260">
    <property type="match status" value="1"/>
</dbReference>
<dbReference type="GO" id="GO:0005886">
    <property type="term" value="C:plasma membrane"/>
    <property type="evidence" value="ECO:0007669"/>
    <property type="project" value="UniProtKB-SubCell"/>
</dbReference>
<sequence>MEKLREIEFYLGTYPITLYQVVLIVLVLASIALAARLVLGTLLPKYYGRENISARNQSRTKRVIRLVFISLLLVAILRILDIDYTFFAGSIQDAPTDDGAPVWLTIRISTIVKILVAFIVANVLDLVAEEVLVQRFYTRSLGKQAPGAEQKELTNRFNILRPLMYTAALSFIANDTGLSRYYLYLVKNGEELTWSLTVGRVLLIGILFFLLKFLLRVTTTFVLSSYYRRSNIDTGSQFAIDRLLTYFVYVIGTLIVIQAAGFNLLVVWTGAAALLVGIGIGLQQTFNDLICGIIILFERSVKVGDVVELSGHQVGAVRKIGARTSIVETRDDIIIFVPNSKLIGENVTNWSQVERKARFRVGVGVAYGSDLEVVKEILLAVANEHSSVLKMPSPFVRFADFGSSSLDFEIIFWSRDFLRIEVVKSDLRFAIDKAFREKGVEIPFPQQDVWIRGNQTSPDL</sequence>
<comment type="subcellular location">
    <subcellularLocation>
        <location evidence="1">Cell membrane</location>
        <topology evidence="1">Multi-pass membrane protein</topology>
    </subcellularLocation>
</comment>
<dbReference type="InterPro" id="IPR006685">
    <property type="entry name" value="MscS_channel_2nd"/>
</dbReference>
<keyword evidence="11" id="KW-1185">Reference proteome</keyword>
<dbReference type="RefSeq" id="WP_187466879.1">
    <property type="nucleotide sequence ID" value="NZ_JACSIT010000104.1"/>
</dbReference>
<protein>
    <submittedName>
        <fullName evidence="10">Mechanosensitive ion channel</fullName>
    </submittedName>
</protein>
<keyword evidence="6 7" id="KW-0472">Membrane</keyword>
<dbReference type="GO" id="GO:0008381">
    <property type="term" value="F:mechanosensitive monoatomic ion channel activity"/>
    <property type="evidence" value="ECO:0007669"/>
    <property type="project" value="UniProtKB-ARBA"/>
</dbReference>
<feature type="domain" description="Mechanosensitive ion channel MscS C-terminal" evidence="9">
    <location>
        <begin position="362"/>
        <end position="442"/>
    </location>
</feature>
<evidence type="ECO:0000256" key="4">
    <source>
        <dbReference type="ARBA" id="ARBA00022692"/>
    </source>
</evidence>
<reference evidence="10" key="1">
    <citation type="submission" date="2020-08" db="EMBL/GenBank/DDBJ databases">
        <title>Lewinella bacteria from marine environments.</title>
        <authorList>
            <person name="Zhong Y."/>
        </authorList>
    </citation>
    <scope>NUCLEOTIDE SEQUENCE</scope>
    <source>
        <strain evidence="10">KCTC 42187</strain>
    </source>
</reference>
<keyword evidence="5 7" id="KW-1133">Transmembrane helix</keyword>
<dbReference type="Pfam" id="PF00924">
    <property type="entry name" value="MS_channel_2nd"/>
    <property type="match status" value="1"/>
</dbReference>
<keyword evidence="4 7" id="KW-0812">Transmembrane</keyword>
<dbReference type="PANTHER" id="PTHR30347:SF1">
    <property type="entry name" value="MECHANOSENSITIVE CHANNEL MSCK"/>
    <property type="match status" value="1"/>
</dbReference>
<evidence type="ECO:0000259" key="9">
    <source>
        <dbReference type="Pfam" id="PF21082"/>
    </source>
</evidence>
<feature type="transmembrane region" description="Helical" evidence="7">
    <location>
        <begin position="202"/>
        <end position="223"/>
    </location>
</feature>
<feature type="transmembrane region" description="Helical" evidence="7">
    <location>
        <begin position="272"/>
        <end position="297"/>
    </location>
</feature>
<feature type="domain" description="Mechanosensitive ion channel MscS" evidence="8">
    <location>
        <begin position="285"/>
        <end position="351"/>
    </location>
</feature>
<dbReference type="Pfam" id="PF21082">
    <property type="entry name" value="MS_channel_3rd"/>
    <property type="match status" value="1"/>
</dbReference>
<evidence type="ECO:0000256" key="5">
    <source>
        <dbReference type="ARBA" id="ARBA00022989"/>
    </source>
</evidence>
<evidence type="ECO:0000256" key="1">
    <source>
        <dbReference type="ARBA" id="ARBA00004651"/>
    </source>
</evidence>
<name>A0A923T8Q3_9BACT</name>
<dbReference type="InterPro" id="IPR023408">
    <property type="entry name" value="MscS_beta-dom_sf"/>
</dbReference>
<dbReference type="InterPro" id="IPR049278">
    <property type="entry name" value="MS_channel_C"/>
</dbReference>
<keyword evidence="3" id="KW-1003">Cell membrane</keyword>
<proteinExistence type="inferred from homology"/>
<evidence type="ECO:0000256" key="7">
    <source>
        <dbReference type="SAM" id="Phobius"/>
    </source>
</evidence>
<dbReference type="SUPFAM" id="SSF82689">
    <property type="entry name" value="Mechanosensitive channel protein MscS (YggB), C-terminal domain"/>
    <property type="match status" value="1"/>
</dbReference>
<evidence type="ECO:0000313" key="11">
    <source>
        <dbReference type="Proteomes" id="UP000650081"/>
    </source>
</evidence>
<feature type="transmembrane region" description="Helical" evidence="7">
    <location>
        <begin position="243"/>
        <end position="266"/>
    </location>
</feature>
<dbReference type="InterPro" id="IPR011014">
    <property type="entry name" value="MscS_channel_TM-2"/>
</dbReference>
<dbReference type="EMBL" id="JACSIT010000104">
    <property type="protein sequence ID" value="MBC6994809.1"/>
    <property type="molecule type" value="Genomic_DNA"/>
</dbReference>
<gene>
    <name evidence="10" type="ORF">H9S92_11580</name>
</gene>
<dbReference type="Proteomes" id="UP000650081">
    <property type="component" value="Unassembled WGS sequence"/>
</dbReference>
<comment type="similarity">
    <text evidence="2">Belongs to the MscS (TC 1.A.23) family.</text>
</comment>
<dbReference type="PANTHER" id="PTHR30347">
    <property type="entry name" value="POTASSIUM CHANNEL RELATED"/>
    <property type="match status" value="1"/>
</dbReference>
<dbReference type="InterPro" id="IPR011066">
    <property type="entry name" value="MscS_channel_C_sf"/>
</dbReference>
<dbReference type="Gene3D" id="2.30.30.60">
    <property type="match status" value="1"/>
</dbReference>
<feature type="transmembrane region" description="Helical" evidence="7">
    <location>
        <begin position="63"/>
        <end position="80"/>
    </location>
</feature>
<evidence type="ECO:0000313" key="10">
    <source>
        <dbReference type="EMBL" id="MBC6994809.1"/>
    </source>
</evidence>
<organism evidence="10 11">
    <name type="scientific">Neolewinella lacunae</name>
    <dbReference type="NCBI Taxonomy" id="1517758"/>
    <lineage>
        <taxon>Bacteria</taxon>
        <taxon>Pseudomonadati</taxon>
        <taxon>Bacteroidota</taxon>
        <taxon>Saprospiria</taxon>
        <taxon>Saprospirales</taxon>
        <taxon>Lewinellaceae</taxon>
        <taxon>Neolewinella</taxon>
    </lineage>
</organism>
<evidence type="ECO:0000256" key="3">
    <source>
        <dbReference type="ARBA" id="ARBA00022475"/>
    </source>
</evidence>
<dbReference type="InterPro" id="IPR052702">
    <property type="entry name" value="MscS-like_channel"/>
</dbReference>
<dbReference type="Gene3D" id="3.30.70.100">
    <property type="match status" value="1"/>
</dbReference>
<dbReference type="SUPFAM" id="SSF82861">
    <property type="entry name" value="Mechanosensitive channel protein MscS (YggB), transmembrane region"/>
    <property type="match status" value="1"/>
</dbReference>
<dbReference type="AlphaFoldDB" id="A0A923T8Q3"/>
<comment type="caution">
    <text evidence="10">The sequence shown here is derived from an EMBL/GenBank/DDBJ whole genome shotgun (WGS) entry which is preliminary data.</text>
</comment>
<evidence type="ECO:0000256" key="6">
    <source>
        <dbReference type="ARBA" id="ARBA00023136"/>
    </source>
</evidence>
<dbReference type="InterPro" id="IPR010920">
    <property type="entry name" value="LSM_dom_sf"/>
</dbReference>
<evidence type="ECO:0000259" key="8">
    <source>
        <dbReference type="Pfam" id="PF00924"/>
    </source>
</evidence>